<dbReference type="PROSITE" id="PS00359">
    <property type="entry name" value="RIBOSOMAL_L11"/>
    <property type="match status" value="1"/>
</dbReference>
<dbReference type="NCBIfam" id="NF002232">
    <property type="entry name" value="PRK01143.1"/>
    <property type="match status" value="1"/>
</dbReference>
<dbReference type="Pfam" id="PF00298">
    <property type="entry name" value="Ribosomal_L11"/>
    <property type="match status" value="1"/>
</dbReference>
<dbReference type="InterPro" id="IPR020784">
    <property type="entry name" value="Ribosomal_uL11_N"/>
</dbReference>
<dbReference type="STRING" id="2309.CF15_02260"/>
<evidence type="ECO:0000256" key="2">
    <source>
        <dbReference type="ARBA" id="ARBA00022730"/>
    </source>
</evidence>
<name>A0A0V8RUE6_PYROC</name>
<evidence type="ECO:0000256" key="7">
    <source>
        <dbReference type="RuleBase" id="RU003978"/>
    </source>
</evidence>
<accession>A0A0V8RUE6</accession>
<comment type="subunit">
    <text evidence="6">Part of the ribosomal stalk of the 50S ribosomal subunit. Interacts with L10 and the large rRNA to form the base of the stalk. L10 forms an elongated spine to which L12 dimers bind in a sequential fashion forming a multimeric L10(L12)X complex.</text>
</comment>
<evidence type="ECO:0000256" key="4">
    <source>
        <dbReference type="ARBA" id="ARBA00022980"/>
    </source>
</evidence>
<gene>
    <name evidence="6" type="primary">rpl11</name>
    <name evidence="10" type="ORF">CF15_02260</name>
</gene>
<comment type="function">
    <text evidence="6">Forms part of the ribosomal stalk which helps the ribosome interact with GTP-bound translation factors.</text>
</comment>
<dbReference type="HAMAP" id="MF_00736">
    <property type="entry name" value="Ribosomal_uL11"/>
    <property type="match status" value="1"/>
</dbReference>
<dbReference type="PANTHER" id="PTHR11661">
    <property type="entry name" value="60S RIBOSOMAL PROTEIN L12"/>
    <property type="match status" value="1"/>
</dbReference>
<dbReference type="OrthoDB" id="8842at2157"/>
<keyword evidence="2 6" id="KW-0699">rRNA-binding</keyword>
<proteinExistence type="inferred from homology"/>
<evidence type="ECO:0000256" key="3">
    <source>
        <dbReference type="ARBA" id="ARBA00022884"/>
    </source>
</evidence>
<evidence type="ECO:0000256" key="6">
    <source>
        <dbReference type="HAMAP-Rule" id="MF_00736"/>
    </source>
</evidence>
<keyword evidence="3 6" id="KW-0694">RNA-binding</keyword>
<dbReference type="Gene3D" id="1.10.10.250">
    <property type="entry name" value="Ribosomal protein L11, C-terminal domain"/>
    <property type="match status" value="1"/>
</dbReference>
<dbReference type="GO" id="GO:0003735">
    <property type="term" value="F:structural constituent of ribosome"/>
    <property type="evidence" value="ECO:0007669"/>
    <property type="project" value="InterPro"/>
</dbReference>
<reference evidence="10 11" key="1">
    <citation type="submission" date="2015-11" db="EMBL/GenBank/DDBJ databases">
        <title>Genome sequence of Pyrodictium occultum PL-19, a marine hyperthermophilic archaeon isolated from Volcano, Italy.</title>
        <authorList>
            <person name="Utturkar S."/>
            <person name="Huber H."/>
            <person name="Leptihn S."/>
            <person name="Brown S."/>
            <person name="Stetter K.O."/>
            <person name="Podar M."/>
        </authorList>
    </citation>
    <scope>NUCLEOTIDE SEQUENCE [LARGE SCALE GENOMIC DNA]</scope>
    <source>
        <strain evidence="10 11">PL-19</strain>
    </source>
</reference>
<comment type="caution">
    <text evidence="10">The sequence shown here is derived from an EMBL/GenBank/DDBJ whole genome shotgun (WGS) entry which is preliminary data.</text>
</comment>
<dbReference type="SMART" id="SM00649">
    <property type="entry name" value="RL11"/>
    <property type="match status" value="1"/>
</dbReference>
<dbReference type="EMBL" id="LNTB01000001">
    <property type="protein sequence ID" value="KSW11664.1"/>
    <property type="molecule type" value="Genomic_DNA"/>
</dbReference>
<dbReference type="InterPro" id="IPR000911">
    <property type="entry name" value="Ribosomal_uL11"/>
</dbReference>
<evidence type="ECO:0000256" key="5">
    <source>
        <dbReference type="ARBA" id="ARBA00023274"/>
    </source>
</evidence>
<dbReference type="InterPro" id="IPR036796">
    <property type="entry name" value="Ribosomal_uL11_N_sf"/>
</dbReference>
<dbReference type="InterPro" id="IPR020785">
    <property type="entry name" value="Ribosomal_uL11_CS"/>
</dbReference>
<dbReference type="GO" id="GO:0015934">
    <property type="term" value="C:large ribosomal subunit"/>
    <property type="evidence" value="ECO:0007669"/>
    <property type="project" value="TreeGrafter"/>
</dbReference>
<dbReference type="SUPFAM" id="SSF46906">
    <property type="entry name" value="Ribosomal protein L11, C-terminal domain"/>
    <property type="match status" value="1"/>
</dbReference>
<dbReference type="PANTHER" id="PTHR11661:SF1">
    <property type="entry name" value="LARGE RIBOSOMAL SUBUNIT PROTEIN UL11M"/>
    <property type="match status" value="1"/>
</dbReference>
<evidence type="ECO:0000259" key="9">
    <source>
        <dbReference type="Pfam" id="PF03946"/>
    </source>
</evidence>
<keyword evidence="4 6" id="KW-0689">Ribosomal protein</keyword>
<keyword evidence="5 6" id="KW-0687">Ribonucleoprotein</keyword>
<protein>
    <recommendedName>
        <fullName evidence="6">Large ribosomal subunit protein uL11</fullName>
    </recommendedName>
</protein>
<evidence type="ECO:0000256" key="1">
    <source>
        <dbReference type="ARBA" id="ARBA00010537"/>
    </source>
</evidence>
<dbReference type="GO" id="GO:0006412">
    <property type="term" value="P:translation"/>
    <property type="evidence" value="ECO:0007669"/>
    <property type="project" value="UniProtKB-UniRule"/>
</dbReference>
<feature type="domain" description="Large ribosomal subunit protein uL11 C-terminal" evidence="8">
    <location>
        <begin position="70"/>
        <end position="138"/>
    </location>
</feature>
<feature type="domain" description="Large ribosomal subunit protein uL11 N-terminal" evidence="9">
    <location>
        <begin position="7"/>
        <end position="61"/>
    </location>
</feature>
<evidence type="ECO:0000313" key="10">
    <source>
        <dbReference type="EMBL" id="KSW11664.1"/>
    </source>
</evidence>
<keyword evidence="11" id="KW-1185">Reference proteome</keyword>
<dbReference type="Gene3D" id="3.30.1550.10">
    <property type="entry name" value="Ribosomal protein L11/L12, N-terminal domain"/>
    <property type="match status" value="1"/>
</dbReference>
<dbReference type="AlphaFoldDB" id="A0A0V8RUE6"/>
<sequence length="169" mass="18533">MGAIRVINAKVKGGEASPAPPLSDSLSKFGLDVNKVVEEINKLTERYKGFEVQVKIIVDEDTKEYEIEVKPPTTTELLLKAVGAKEPSGDPMHQKIGDLPFEKIVEIAIMKKPALTAKTLKAAVKTILGSARSIGITVDGKDPKQVTREVEEGLYDAVLSRYEEEWEKA</sequence>
<dbReference type="InterPro" id="IPR036769">
    <property type="entry name" value="Ribosomal_uL11_C_sf"/>
</dbReference>
<evidence type="ECO:0000259" key="8">
    <source>
        <dbReference type="Pfam" id="PF00298"/>
    </source>
</evidence>
<dbReference type="GO" id="GO:0070180">
    <property type="term" value="F:large ribosomal subunit rRNA binding"/>
    <property type="evidence" value="ECO:0007669"/>
    <property type="project" value="UniProtKB-UniRule"/>
</dbReference>
<dbReference type="Proteomes" id="UP000053352">
    <property type="component" value="Unassembled WGS sequence"/>
</dbReference>
<dbReference type="Pfam" id="PF03946">
    <property type="entry name" value="Ribosomal_L11_N"/>
    <property type="match status" value="1"/>
</dbReference>
<comment type="similarity">
    <text evidence="1 6 7">Belongs to the universal ribosomal protein uL11 family.</text>
</comment>
<organism evidence="10 11">
    <name type="scientific">Pyrodictium occultum</name>
    <dbReference type="NCBI Taxonomy" id="2309"/>
    <lineage>
        <taxon>Archaea</taxon>
        <taxon>Thermoproteota</taxon>
        <taxon>Thermoprotei</taxon>
        <taxon>Desulfurococcales</taxon>
        <taxon>Pyrodictiaceae</taxon>
        <taxon>Pyrodictium</taxon>
    </lineage>
</organism>
<dbReference type="InterPro" id="IPR020783">
    <property type="entry name" value="Ribosomal_uL11_C"/>
</dbReference>
<dbReference type="RefSeq" id="WP_058370341.1">
    <property type="nucleotide sequence ID" value="NZ_LNTB01000001.1"/>
</dbReference>
<dbReference type="SUPFAM" id="SSF54747">
    <property type="entry name" value="Ribosomal L11/L12e N-terminal domain"/>
    <property type="match status" value="1"/>
</dbReference>
<evidence type="ECO:0000313" key="11">
    <source>
        <dbReference type="Proteomes" id="UP000053352"/>
    </source>
</evidence>